<sequence length="327" mass="37275">MLKTNMLGSKKSYSIIAVLLIFLCHCVRVIPGQKQILGDISEQKISQVYDEDTRKENVYRRPPTYLIIASRIVRPSTVYQVSVSLLKAAIPMRVRAALSRDSVEVYGDHVNMKPEESRDILLLVPPGNNVASDYRLRVEGSVIGGGAIVFENETILEFSRKFLSISIATNKAIYDGGHEIKIRAVMFTTSLTPYNSIADLFIIDPDGFVIRKWNSKELNNGVLIGSFVLPMYPKVGFWKIQVSAQGQIEEKTIKVEKYYVPKFEIYVQMPTFVFTTDTLIQADVSAYYPFEKTAKGDVVLRWFAKKIDYTTPMYNQSTLYNKEYSYY</sequence>
<evidence type="ECO:0000259" key="2">
    <source>
        <dbReference type="Pfam" id="PF17791"/>
    </source>
</evidence>
<dbReference type="PANTHER" id="PTHR11412">
    <property type="entry name" value="MACROGLOBULIN / COMPLEMENT"/>
    <property type="match status" value="1"/>
</dbReference>
<dbReference type="Pfam" id="PF01835">
    <property type="entry name" value="MG2"/>
    <property type="match status" value="1"/>
</dbReference>
<reference evidence="3" key="1">
    <citation type="submission" date="2014-05" db="EMBL/GenBank/DDBJ databases">
        <authorList>
            <person name="Chronopoulou M."/>
        </authorList>
    </citation>
    <scope>NUCLEOTIDE SEQUENCE</scope>
    <source>
        <tissue evidence="3">Whole organism</tissue>
    </source>
</reference>
<evidence type="ECO:0000313" key="3">
    <source>
        <dbReference type="EMBL" id="CDW37180.1"/>
    </source>
</evidence>
<dbReference type="GO" id="GO:0004866">
    <property type="term" value="F:endopeptidase inhibitor activity"/>
    <property type="evidence" value="ECO:0007669"/>
    <property type="project" value="InterPro"/>
</dbReference>
<feature type="domain" description="Macroglobulin" evidence="2">
    <location>
        <begin position="257"/>
        <end position="312"/>
    </location>
</feature>
<dbReference type="AlphaFoldDB" id="A0A0K2UGH2"/>
<dbReference type="InterPro" id="IPR041555">
    <property type="entry name" value="MG3"/>
</dbReference>
<evidence type="ECO:0000259" key="1">
    <source>
        <dbReference type="Pfam" id="PF01835"/>
    </source>
</evidence>
<dbReference type="Pfam" id="PF17791">
    <property type="entry name" value="MG3"/>
    <property type="match status" value="1"/>
</dbReference>
<dbReference type="Gene3D" id="2.60.40.2950">
    <property type="match status" value="1"/>
</dbReference>
<dbReference type="PANTHER" id="PTHR11412:SF146">
    <property type="entry name" value="CD109 ANTIGEN"/>
    <property type="match status" value="1"/>
</dbReference>
<name>A0A0K2UGH2_LEPSM</name>
<protein>
    <submittedName>
        <fullName evidence="3">Uncharacterized protein</fullName>
    </submittedName>
</protein>
<dbReference type="OrthoDB" id="6359008at2759"/>
<feature type="domain" description="Macroglobulin" evidence="1">
    <location>
        <begin position="167"/>
        <end position="255"/>
    </location>
</feature>
<dbReference type="EMBL" id="HACA01019819">
    <property type="protein sequence ID" value="CDW37180.1"/>
    <property type="molecule type" value="Transcribed_RNA"/>
</dbReference>
<feature type="non-terminal residue" evidence="3">
    <location>
        <position position="327"/>
    </location>
</feature>
<dbReference type="Gene3D" id="2.60.40.1930">
    <property type="match status" value="1"/>
</dbReference>
<dbReference type="InterPro" id="IPR050473">
    <property type="entry name" value="A2M/Complement_sys"/>
</dbReference>
<dbReference type="InterPro" id="IPR002890">
    <property type="entry name" value="MG2"/>
</dbReference>
<organism evidence="3">
    <name type="scientific">Lepeophtheirus salmonis</name>
    <name type="common">Salmon louse</name>
    <name type="synonym">Caligus salmonis</name>
    <dbReference type="NCBI Taxonomy" id="72036"/>
    <lineage>
        <taxon>Eukaryota</taxon>
        <taxon>Metazoa</taxon>
        <taxon>Ecdysozoa</taxon>
        <taxon>Arthropoda</taxon>
        <taxon>Crustacea</taxon>
        <taxon>Multicrustacea</taxon>
        <taxon>Hexanauplia</taxon>
        <taxon>Copepoda</taxon>
        <taxon>Siphonostomatoida</taxon>
        <taxon>Caligidae</taxon>
        <taxon>Lepeophtheirus</taxon>
    </lineage>
</organism>
<gene>
    <name evidence="3" type="primary">Dgri\GH10161</name>
</gene>
<proteinExistence type="predicted"/>
<accession>A0A0K2UGH2</accession>